<evidence type="ECO:0000313" key="2">
    <source>
        <dbReference type="Proteomes" id="UP000324222"/>
    </source>
</evidence>
<evidence type="ECO:0000313" key="1">
    <source>
        <dbReference type="EMBL" id="MPC21422.1"/>
    </source>
</evidence>
<organism evidence="1 2">
    <name type="scientific">Portunus trituberculatus</name>
    <name type="common">Swimming crab</name>
    <name type="synonym">Neptunus trituberculatus</name>
    <dbReference type="NCBI Taxonomy" id="210409"/>
    <lineage>
        <taxon>Eukaryota</taxon>
        <taxon>Metazoa</taxon>
        <taxon>Ecdysozoa</taxon>
        <taxon>Arthropoda</taxon>
        <taxon>Crustacea</taxon>
        <taxon>Multicrustacea</taxon>
        <taxon>Malacostraca</taxon>
        <taxon>Eumalacostraca</taxon>
        <taxon>Eucarida</taxon>
        <taxon>Decapoda</taxon>
        <taxon>Pleocyemata</taxon>
        <taxon>Brachyura</taxon>
        <taxon>Eubrachyura</taxon>
        <taxon>Portunoidea</taxon>
        <taxon>Portunidae</taxon>
        <taxon>Portuninae</taxon>
        <taxon>Portunus</taxon>
    </lineage>
</organism>
<comment type="caution">
    <text evidence="1">The sequence shown here is derived from an EMBL/GenBank/DDBJ whole genome shotgun (WGS) entry which is preliminary data.</text>
</comment>
<proteinExistence type="predicted"/>
<reference evidence="1 2" key="1">
    <citation type="submission" date="2019-05" db="EMBL/GenBank/DDBJ databases">
        <title>Another draft genome of Portunus trituberculatus and its Hox gene families provides insights of decapod evolution.</title>
        <authorList>
            <person name="Jeong J.-H."/>
            <person name="Song I."/>
            <person name="Kim S."/>
            <person name="Choi T."/>
            <person name="Kim D."/>
            <person name="Ryu S."/>
            <person name="Kim W."/>
        </authorList>
    </citation>
    <scope>NUCLEOTIDE SEQUENCE [LARGE SCALE GENOMIC DNA]</scope>
    <source>
        <tissue evidence="1">Muscle</tissue>
    </source>
</reference>
<accession>A0A5B7DIR0</accession>
<dbReference type="EMBL" id="VSRR010000973">
    <property type="protein sequence ID" value="MPC21422.1"/>
    <property type="molecule type" value="Genomic_DNA"/>
</dbReference>
<gene>
    <name evidence="1" type="ORF">E2C01_014408</name>
</gene>
<keyword evidence="2" id="KW-1185">Reference proteome</keyword>
<protein>
    <submittedName>
        <fullName evidence="1">Uncharacterized protein</fullName>
    </submittedName>
</protein>
<sequence length="39" mass="4501">MRSSTEGIECIRIFGGKRRNDHADINPFSTMTHFHIHST</sequence>
<dbReference type="Proteomes" id="UP000324222">
    <property type="component" value="Unassembled WGS sequence"/>
</dbReference>
<dbReference type="AlphaFoldDB" id="A0A5B7DIR0"/>
<name>A0A5B7DIR0_PORTR</name>